<feature type="compositionally biased region" description="Low complexity" evidence="1">
    <location>
        <begin position="166"/>
        <end position="191"/>
    </location>
</feature>
<dbReference type="AlphaFoldDB" id="A0A835ZAZ0"/>
<keyword evidence="3" id="KW-1185">Reference proteome</keyword>
<name>A0A835ZAZ0_9STRA</name>
<dbReference type="EMBL" id="JAFCMP010000046">
    <property type="protein sequence ID" value="KAG5189718.1"/>
    <property type="molecule type" value="Genomic_DNA"/>
</dbReference>
<feature type="compositionally biased region" description="Low complexity" evidence="1">
    <location>
        <begin position="246"/>
        <end position="259"/>
    </location>
</feature>
<sequence length="276" mass="29405">MEYAVMRMGKLKKKSQMLRVMQEKFYILTIQGQLLVHSSAGFKTVTTAPPLLFADAAVMTRDEPWVPYHAMKLVTQLTANTAAVAFAGYLQLQPLHGVNTSGHGWYMTPNGRMGLFEKISSSNVWTVQGMHEYDELLLLDHASRTQNQVQTLPPAAGKAGVPLAPSPTATSATASTPTQSNAAATPLSASARSAARRSPAAAAAAAQIDVLAEDEGGEEEGDMRSLVSPRPPGVGGAAPFQAATLQQQQRPQQQQQSPRQEGRKALGGVELLIAGY</sequence>
<evidence type="ECO:0000313" key="3">
    <source>
        <dbReference type="Proteomes" id="UP000664859"/>
    </source>
</evidence>
<evidence type="ECO:0000256" key="1">
    <source>
        <dbReference type="SAM" id="MobiDB-lite"/>
    </source>
</evidence>
<accession>A0A835ZAZ0</accession>
<comment type="caution">
    <text evidence="2">The sequence shown here is derived from an EMBL/GenBank/DDBJ whole genome shotgun (WGS) entry which is preliminary data.</text>
</comment>
<reference evidence="2" key="1">
    <citation type="submission" date="2021-02" db="EMBL/GenBank/DDBJ databases">
        <title>First Annotated Genome of the Yellow-green Alga Tribonema minus.</title>
        <authorList>
            <person name="Mahan K.M."/>
        </authorList>
    </citation>
    <scope>NUCLEOTIDE SEQUENCE</scope>
    <source>
        <strain evidence="2">UTEX B ZZ1240</strain>
    </source>
</reference>
<organism evidence="2 3">
    <name type="scientific">Tribonema minus</name>
    <dbReference type="NCBI Taxonomy" id="303371"/>
    <lineage>
        <taxon>Eukaryota</taxon>
        <taxon>Sar</taxon>
        <taxon>Stramenopiles</taxon>
        <taxon>Ochrophyta</taxon>
        <taxon>PX clade</taxon>
        <taxon>Xanthophyceae</taxon>
        <taxon>Tribonematales</taxon>
        <taxon>Tribonemataceae</taxon>
        <taxon>Tribonema</taxon>
    </lineage>
</organism>
<proteinExistence type="predicted"/>
<dbReference type="Proteomes" id="UP000664859">
    <property type="component" value="Unassembled WGS sequence"/>
</dbReference>
<feature type="region of interest" description="Disordered" evidence="1">
    <location>
        <begin position="215"/>
        <end position="268"/>
    </location>
</feature>
<evidence type="ECO:0000313" key="2">
    <source>
        <dbReference type="EMBL" id="KAG5189718.1"/>
    </source>
</evidence>
<protein>
    <submittedName>
        <fullName evidence="2">Uncharacterized protein</fullName>
    </submittedName>
</protein>
<feature type="region of interest" description="Disordered" evidence="1">
    <location>
        <begin position="148"/>
        <end position="191"/>
    </location>
</feature>
<gene>
    <name evidence="2" type="ORF">JKP88DRAFT_347660</name>
</gene>